<name>A0A1V2UJL7_ENTMU</name>
<dbReference type="AlphaFoldDB" id="A0A1V2UJL7"/>
<dbReference type="InterPro" id="IPR015424">
    <property type="entry name" value="PyrdxlP-dep_Trfase"/>
</dbReference>
<evidence type="ECO:0000313" key="9">
    <source>
        <dbReference type="EMBL" id="ONN43588.1"/>
    </source>
</evidence>
<protein>
    <submittedName>
        <fullName evidence="9">Aminotransferase DegT</fullName>
    </submittedName>
</protein>
<evidence type="ECO:0000313" key="10">
    <source>
        <dbReference type="Proteomes" id="UP000189299"/>
    </source>
</evidence>
<dbReference type="OrthoDB" id="9810913at2"/>
<dbReference type="FunFam" id="3.40.640.10:FF:000090">
    <property type="entry name" value="Pyridoxal phosphate-dependent aminotransferase"/>
    <property type="match status" value="1"/>
</dbReference>
<dbReference type="RefSeq" id="WP_077151524.1">
    <property type="nucleotide sequence ID" value="NZ_CABMMO010000005.1"/>
</dbReference>
<accession>A0A1V2UJL7</accession>
<dbReference type="CDD" id="cd00616">
    <property type="entry name" value="AHBA_syn"/>
    <property type="match status" value="1"/>
</dbReference>
<comment type="caution">
    <text evidence="9">The sequence shown here is derived from an EMBL/GenBank/DDBJ whole genome shotgun (WGS) entry which is preliminary data.</text>
</comment>
<gene>
    <name evidence="9" type="ORF">BTN92_07095</name>
</gene>
<evidence type="ECO:0000256" key="2">
    <source>
        <dbReference type="ARBA" id="ARBA00022576"/>
    </source>
</evidence>
<dbReference type="GO" id="GO:0008483">
    <property type="term" value="F:transaminase activity"/>
    <property type="evidence" value="ECO:0007669"/>
    <property type="project" value="UniProtKB-KW"/>
</dbReference>
<sequence>MENERILLASPHMSDEGYEQEYVKEAFDTNWVAPLGANVNNFEKELAEYVGIDHAAALTSGTAAIHLALKAAGVGEDDIVICQSLTFSATVNPIVYQGAKPVFVDSDNETWNMDPKQLRIALEKYPEAKAVVVVHLYGLSADLDEIIKICKEYQVTLIEDAAESLGTTYKGQYTGTFGEYGIYSFNGNKIITTSGGGMAVSNNPERIEKIRFWSTQSREQARHYQHNEIGYNYRMSNIVAGIGRGQLKVLSDRINKKRYIYDYYKRELSDIPSISFMPENEWNQPNFWLSVILLSDVDTNKLMDELDKANIEARPVWKPMHLQPIFAEYDYIGNNVAETLFNTGVCLPSDTKMTDEDLSRVVKTIKRVLQHE</sequence>
<keyword evidence="2 9" id="KW-0032">Aminotransferase</keyword>
<organism evidence="9 10">
    <name type="scientific">Enterococcus mundtii</name>
    <dbReference type="NCBI Taxonomy" id="53346"/>
    <lineage>
        <taxon>Bacteria</taxon>
        <taxon>Bacillati</taxon>
        <taxon>Bacillota</taxon>
        <taxon>Bacilli</taxon>
        <taxon>Lactobacillales</taxon>
        <taxon>Enterococcaceae</taxon>
        <taxon>Enterococcus</taxon>
    </lineage>
</organism>
<comment type="similarity">
    <text evidence="5 8">Belongs to the DegT/DnrJ/EryC1 family.</text>
</comment>
<dbReference type="Gene3D" id="3.90.1150.10">
    <property type="entry name" value="Aspartate Aminotransferase, domain 1"/>
    <property type="match status" value="1"/>
</dbReference>
<feature type="active site" description="Proton acceptor" evidence="6">
    <location>
        <position position="189"/>
    </location>
</feature>
<dbReference type="EMBL" id="MSTR01000005">
    <property type="protein sequence ID" value="ONN43588.1"/>
    <property type="molecule type" value="Genomic_DNA"/>
</dbReference>
<evidence type="ECO:0000256" key="6">
    <source>
        <dbReference type="PIRSR" id="PIRSR000390-1"/>
    </source>
</evidence>
<dbReference type="PIRSF" id="PIRSF000390">
    <property type="entry name" value="PLP_StrS"/>
    <property type="match status" value="1"/>
</dbReference>
<evidence type="ECO:0000256" key="4">
    <source>
        <dbReference type="ARBA" id="ARBA00022898"/>
    </source>
</evidence>
<evidence type="ECO:0000256" key="3">
    <source>
        <dbReference type="ARBA" id="ARBA00022679"/>
    </source>
</evidence>
<dbReference type="InterPro" id="IPR015421">
    <property type="entry name" value="PyrdxlP-dep_Trfase_major"/>
</dbReference>
<dbReference type="SUPFAM" id="SSF53383">
    <property type="entry name" value="PLP-dependent transferases"/>
    <property type="match status" value="1"/>
</dbReference>
<evidence type="ECO:0000256" key="5">
    <source>
        <dbReference type="ARBA" id="ARBA00037999"/>
    </source>
</evidence>
<evidence type="ECO:0000256" key="7">
    <source>
        <dbReference type="PIRSR" id="PIRSR000390-2"/>
    </source>
</evidence>
<dbReference type="Proteomes" id="UP000189299">
    <property type="component" value="Unassembled WGS sequence"/>
</dbReference>
<dbReference type="GO" id="GO:0000271">
    <property type="term" value="P:polysaccharide biosynthetic process"/>
    <property type="evidence" value="ECO:0007669"/>
    <property type="project" value="TreeGrafter"/>
</dbReference>
<dbReference type="InterPro" id="IPR000653">
    <property type="entry name" value="DegT/StrS_aminotransferase"/>
</dbReference>
<dbReference type="PANTHER" id="PTHR30244:SF34">
    <property type="entry name" value="DTDP-4-AMINO-4,6-DIDEOXYGALACTOSE TRANSAMINASE"/>
    <property type="match status" value="1"/>
</dbReference>
<dbReference type="Gene3D" id="3.40.640.10">
    <property type="entry name" value="Type I PLP-dependent aspartate aminotransferase-like (Major domain)"/>
    <property type="match status" value="1"/>
</dbReference>
<comment type="cofactor">
    <cofactor evidence="1">
        <name>pyridoxal 5'-phosphate</name>
        <dbReference type="ChEBI" id="CHEBI:597326"/>
    </cofactor>
</comment>
<dbReference type="GO" id="GO:0030170">
    <property type="term" value="F:pyridoxal phosphate binding"/>
    <property type="evidence" value="ECO:0007669"/>
    <property type="project" value="TreeGrafter"/>
</dbReference>
<dbReference type="PANTHER" id="PTHR30244">
    <property type="entry name" value="TRANSAMINASE"/>
    <property type="match status" value="1"/>
</dbReference>
<keyword evidence="3 9" id="KW-0808">Transferase</keyword>
<dbReference type="InterPro" id="IPR015422">
    <property type="entry name" value="PyrdxlP-dep_Trfase_small"/>
</dbReference>
<evidence type="ECO:0000256" key="8">
    <source>
        <dbReference type="RuleBase" id="RU004508"/>
    </source>
</evidence>
<feature type="modified residue" description="N6-(pyridoxal phosphate)lysine" evidence="7">
    <location>
        <position position="189"/>
    </location>
</feature>
<dbReference type="Pfam" id="PF01041">
    <property type="entry name" value="DegT_DnrJ_EryC1"/>
    <property type="match status" value="1"/>
</dbReference>
<reference evidence="9 10" key="1">
    <citation type="submission" date="2016-12" db="EMBL/GenBank/DDBJ databases">
        <authorList>
            <person name="Song W.-J."/>
            <person name="Kurnit D.M."/>
        </authorList>
    </citation>
    <scope>NUCLEOTIDE SEQUENCE [LARGE SCALE GENOMIC DNA]</scope>
    <source>
        <strain evidence="9 10">CGB1038-1_S1</strain>
    </source>
</reference>
<proteinExistence type="inferred from homology"/>
<evidence type="ECO:0000256" key="1">
    <source>
        <dbReference type="ARBA" id="ARBA00001933"/>
    </source>
</evidence>
<keyword evidence="4 7" id="KW-0663">Pyridoxal phosphate</keyword>